<evidence type="ECO:0000313" key="3">
    <source>
        <dbReference type="Proteomes" id="UP000190776"/>
    </source>
</evidence>
<proteinExistence type="predicted"/>
<dbReference type="InterPro" id="IPR016040">
    <property type="entry name" value="NAD(P)-bd_dom"/>
</dbReference>
<dbReference type="PANTHER" id="PTHR48079">
    <property type="entry name" value="PROTEIN YEEZ"/>
    <property type="match status" value="1"/>
</dbReference>
<name>A0A1S8BAX5_9PEZI</name>
<dbReference type="InterPro" id="IPR036291">
    <property type="entry name" value="NAD(P)-bd_dom_sf"/>
</dbReference>
<dbReference type="EMBL" id="MSZU01000087">
    <property type="protein sequence ID" value="OMP84677.1"/>
    <property type="molecule type" value="Genomic_DNA"/>
</dbReference>
<dbReference type="GO" id="GO:0005737">
    <property type="term" value="C:cytoplasm"/>
    <property type="evidence" value="ECO:0007669"/>
    <property type="project" value="TreeGrafter"/>
</dbReference>
<dbReference type="PANTHER" id="PTHR48079:SF6">
    <property type="entry name" value="NAD(P)-BINDING DOMAIN-CONTAINING PROTEIN-RELATED"/>
    <property type="match status" value="1"/>
</dbReference>
<evidence type="ECO:0000259" key="1">
    <source>
        <dbReference type="Pfam" id="PF13460"/>
    </source>
</evidence>
<comment type="caution">
    <text evidence="2">The sequence shown here is derived from an EMBL/GenBank/DDBJ whole genome shotgun (WGS) entry which is preliminary data.</text>
</comment>
<feature type="domain" description="NAD(P)-binding" evidence="1">
    <location>
        <begin position="2"/>
        <end position="93"/>
    </location>
</feature>
<gene>
    <name evidence="2" type="ORF">BK809_0001780</name>
</gene>
<dbReference type="AlphaFoldDB" id="A0A1S8BAX5"/>
<feature type="non-terminal residue" evidence="2">
    <location>
        <position position="1"/>
    </location>
</feature>
<accession>A0A1S8BAX5</accession>
<dbReference type="InterPro" id="IPR051783">
    <property type="entry name" value="NAD(P)-dependent_oxidoreduct"/>
</dbReference>
<dbReference type="STRING" id="420778.A0A1S8BAX5"/>
<dbReference type="Gene3D" id="3.40.50.720">
    <property type="entry name" value="NAD(P)-binding Rossmann-like Domain"/>
    <property type="match status" value="1"/>
</dbReference>
<dbReference type="GO" id="GO:0004029">
    <property type="term" value="F:aldehyde dehydrogenase (NAD+) activity"/>
    <property type="evidence" value="ECO:0007669"/>
    <property type="project" value="TreeGrafter"/>
</dbReference>
<evidence type="ECO:0000313" key="2">
    <source>
        <dbReference type="EMBL" id="OMP84677.1"/>
    </source>
</evidence>
<dbReference type="Proteomes" id="UP000190776">
    <property type="component" value="Unassembled WGS sequence"/>
</dbReference>
<protein>
    <recommendedName>
        <fullName evidence="1">NAD(P)-binding domain-containing protein</fullName>
    </recommendedName>
</protein>
<organism evidence="2 3">
    <name type="scientific">Diplodia seriata</name>
    <dbReference type="NCBI Taxonomy" id="420778"/>
    <lineage>
        <taxon>Eukaryota</taxon>
        <taxon>Fungi</taxon>
        <taxon>Dikarya</taxon>
        <taxon>Ascomycota</taxon>
        <taxon>Pezizomycotina</taxon>
        <taxon>Dothideomycetes</taxon>
        <taxon>Dothideomycetes incertae sedis</taxon>
        <taxon>Botryosphaeriales</taxon>
        <taxon>Botryosphaeriaceae</taxon>
        <taxon>Diplodia</taxon>
    </lineage>
</organism>
<dbReference type="OrthoDB" id="2130169at2759"/>
<dbReference type="Pfam" id="PF13460">
    <property type="entry name" value="NAD_binding_10"/>
    <property type="match status" value="1"/>
</dbReference>
<sequence length="373" mass="39360">LGATGHIGGEVLDATLNQFPDIEVTALVRTEDKGARLRKRYRNVKTVIGDLDSLDVIEQASKDVSIVINTAPDVTHAPTTHAIARGLATATTHQPTYLIHTSGAAITWTLPANGTATDSPIWTDLDPARLHSAPPTALHVTEDGAVRAAATAAAASPPLGGVNVAIVSPTVVYGLSRSSEDHAVPVTLPTMVAAMERLGGGSGFAIGEGKNRLGWVHVQDLAQIYVGLVRDALEGLKGHVDEVVGGSGEGKGEKGKSEPSMWGPEAYYFAADEEMSWREWMELLAPEVGRHVGGGGDGGREGIREAEFEQVVKAIAGDGEPTTYDELQAVLFGTEMRCRSDRARKLLGWVPRGKGGMKAAVEETVDALFAARH</sequence>
<dbReference type="SUPFAM" id="SSF51735">
    <property type="entry name" value="NAD(P)-binding Rossmann-fold domains"/>
    <property type="match status" value="1"/>
</dbReference>
<reference evidence="2 3" key="1">
    <citation type="submission" date="2017-01" db="EMBL/GenBank/DDBJ databases">
        <title>Draft genome sequence of Diplodia seriata F98.1, a fungal species involved in grapevine trunk diseases.</title>
        <authorList>
            <person name="Robert-Siegwald G."/>
            <person name="Vallet J."/>
            <person name="Abou-Mansour E."/>
            <person name="Xu J."/>
            <person name="Rey P."/>
            <person name="Bertsch C."/>
            <person name="Rego C."/>
            <person name="Larignon P."/>
            <person name="Fontaine F."/>
            <person name="Lebrun M.-H."/>
        </authorList>
    </citation>
    <scope>NUCLEOTIDE SEQUENCE [LARGE SCALE GENOMIC DNA]</scope>
    <source>
        <strain evidence="2 3">F98.1</strain>
    </source>
</reference>